<dbReference type="InterPro" id="IPR036942">
    <property type="entry name" value="Beta-barrel_TonB_sf"/>
</dbReference>
<dbReference type="Proteomes" id="UP000216998">
    <property type="component" value="Unassembled WGS sequence"/>
</dbReference>
<dbReference type="Gene3D" id="2.40.170.20">
    <property type="entry name" value="TonB-dependent receptor, beta-barrel domain"/>
    <property type="match status" value="1"/>
</dbReference>
<keyword evidence="8 10" id="KW-0472">Membrane</keyword>
<dbReference type="InterPro" id="IPR037066">
    <property type="entry name" value="Plug_dom_sf"/>
</dbReference>
<evidence type="ECO:0000256" key="1">
    <source>
        <dbReference type="ARBA" id="ARBA00004571"/>
    </source>
</evidence>
<dbReference type="AlphaFoldDB" id="A0A255YY61"/>
<feature type="domain" description="TonB-dependent receptor-like beta-barrel" evidence="12">
    <location>
        <begin position="377"/>
        <end position="802"/>
    </location>
</feature>
<evidence type="ECO:0000256" key="7">
    <source>
        <dbReference type="ARBA" id="ARBA00023077"/>
    </source>
</evidence>
<evidence type="ECO:0000313" key="15">
    <source>
        <dbReference type="Proteomes" id="UP000216998"/>
    </source>
</evidence>
<evidence type="ECO:0000256" key="10">
    <source>
        <dbReference type="PROSITE-ProRule" id="PRU01360"/>
    </source>
</evidence>
<keyword evidence="4 10" id="KW-0812">Transmembrane</keyword>
<evidence type="ECO:0000256" key="6">
    <source>
        <dbReference type="ARBA" id="ARBA00023065"/>
    </source>
</evidence>
<evidence type="ECO:0000259" key="13">
    <source>
        <dbReference type="Pfam" id="PF07715"/>
    </source>
</evidence>
<accession>A0A255YY61</accession>
<keyword evidence="6" id="KW-0406">Ion transport</keyword>
<evidence type="ECO:0000313" key="14">
    <source>
        <dbReference type="EMBL" id="OYQ34128.1"/>
    </source>
</evidence>
<dbReference type="Gene3D" id="2.170.130.10">
    <property type="entry name" value="TonB-dependent receptor, plug domain"/>
    <property type="match status" value="1"/>
</dbReference>
<evidence type="ECO:0000256" key="9">
    <source>
        <dbReference type="ARBA" id="ARBA00023237"/>
    </source>
</evidence>
<dbReference type="EMBL" id="NOXU01000029">
    <property type="protein sequence ID" value="OYQ34128.1"/>
    <property type="molecule type" value="Genomic_DNA"/>
</dbReference>
<comment type="subcellular location">
    <subcellularLocation>
        <location evidence="1 10">Cell outer membrane</location>
        <topology evidence="1 10">Multi-pass membrane protein</topology>
    </subcellularLocation>
</comment>
<dbReference type="GO" id="GO:0044718">
    <property type="term" value="P:siderophore transmembrane transport"/>
    <property type="evidence" value="ECO:0007669"/>
    <property type="project" value="TreeGrafter"/>
</dbReference>
<evidence type="ECO:0000256" key="11">
    <source>
        <dbReference type="RuleBase" id="RU003357"/>
    </source>
</evidence>
<name>A0A255YY61_9PROT</name>
<proteinExistence type="inferred from homology"/>
<dbReference type="InterPro" id="IPR012910">
    <property type="entry name" value="Plug_dom"/>
</dbReference>
<gene>
    <name evidence="14" type="ORF">CHU95_11745</name>
</gene>
<keyword evidence="3 10" id="KW-1134">Transmembrane beta strand</keyword>
<keyword evidence="2 10" id="KW-0813">Transport</keyword>
<dbReference type="PROSITE" id="PS51257">
    <property type="entry name" value="PROKAR_LIPOPROTEIN"/>
    <property type="match status" value="1"/>
</dbReference>
<sequence>MRLSVLPSHLYGVAACGAVRRWARGRRRFPGLADPNHPRKSIVGTTRLRHLQAWVRSPEEFAVPRTPFRARSLAASVALVAFATPAFGQESQVAEATPIQEVIVIGQRDVPITIVPRGLSVSLGAEHFAAINAVNVEDLMKYAPNFFVRKRFIGDANAVPGFRGTHSTQSARSLVQVDGFTVSNLLGNSFGFPPKWGVVGPGEVAQFDIVYGPYSSRYPGNSMGGIISITTKPPQDGVEAFATAQYFVQPYKQYGTDRNFDGYTGEAGFGWKQDDGPWSARLSYRRLENQGHPQQFYQLTPATGSAASTLVTGAVTDPDLITKTPVSGAFTVEDTTQDQLRGRIGYDFGDGWNAALLAVLWTSEYDGTSPTTYLRDAAGNPVFTGRVTVDGRQFTLPAINLSVTERREILGGLKLEGPVGDWQASLNLSRFIIDKQRARTSTGYLNGINSTLGTDTRQGDTGWWTGDGQVERTLGDHELAIGFNSSLYETDQTIYGVSNWRTGATPIFTTGTGGRSRQLGAFVDNAWQVTPAVKLTGGLRVDHWRAFDGRIGSRVSGTPRYQSYTDRSDTAVNPSAGLHIDLPGDWVGQVSLATATRFPTVAELFQGRLDGNGNFDINSFDPNLKPEKSRDANLMLRRAFDDIRFTGSIFYQRVEDAIFNQQGFNQFGIVTSSFKNIDIVRQWGVEGIVEAANLGGIQGLDLDFNAAWIDAQTVRNRSVPASEGVQFPRIPKWRLNGNARYRFAPDWQISTGWRYASRPNTNLEGTQRGDTYGYMSELMIFDAKLSWDVTSQTQISVGVDNIGNDKAWVFHPYPQRTFTLELKWKG</sequence>
<feature type="domain" description="TonB-dependent receptor plug" evidence="13">
    <location>
        <begin position="123"/>
        <end position="226"/>
    </location>
</feature>
<evidence type="ECO:0000256" key="4">
    <source>
        <dbReference type="ARBA" id="ARBA00022692"/>
    </source>
</evidence>
<dbReference type="InterPro" id="IPR000531">
    <property type="entry name" value="Beta-barrel_TonB"/>
</dbReference>
<evidence type="ECO:0000256" key="2">
    <source>
        <dbReference type="ARBA" id="ARBA00022448"/>
    </source>
</evidence>
<organism evidence="14 15">
    <name type="scientific">Niveispirillum lacus</name>
    <dbReference type="NCBI Taxonomy" id="1981099"/>
    <lineage>
        <taxon>Bacteria</taxon>
        <taxon>Pseudomonadati</taxon>
        <taxon>Pseudomonadota</taxon>
        <taxon>Alphaproteobacteria</taxon>
        <taxon>Rhodospirillales</taxon>
        <taxon>Azospirillaceae</taxon>
        <taxon>Niveispirillum</taxon>
    </lineage>
</organism>
<reference evidence="14 15" key="1">
    <citation type="submission" date="2017-07" db="EMBL/GenBank/DDBJ databases">
        <title>Niveispirillum cyanobacteriorum sp. nov., isolated from cyanobacterial aggregates in a eutrophic lake.</title>
        <authorList>
            <person name="Cai H."/>
        </authorList>
    </citation>
    <scope>NUCLEOTIDE SEQUENCE [LARGE SCALE GENOMIC DNA]</scope>
    <source>
        <strain evidence="15">TH1-14</strain>
    </source>
</reference>
<dbReference type="GO" id="GO:0015344">
    <property type="term" value="F:siderophore uptake transmembrane transporter activity"/>
    <property type="evidence" value="ECO:0007669"/>
    <property type="project" value="TreeGrafter"/>
</dbReference>
<dbReference type="PANTHER" id="PTHR30069">
    <property type="entry name" value="TONB-DEPENDENT OUTER MEMBRANE RECEPTOR"/>
    <property type="match status" value="1"/>
</dbReference>
<dbReference type="OrthoDB" id="9764669at2"/>
<keyword evidence="15" id="KW-1185">Reference proteome</keyword>
<dbReference type="PROSITE" id="PS52016">
    <property type="entry name" value="TONB_DEPENDENT_REC_3"/>
    <property type="match status" value="1"/>
</dbReference>
<evidence type="ECO:0000256" key="8">
    <source>
        <dbReference type="ARBA" id="ARBA00023136"/>
    </source>
</evidence>
<protein>
    <recommendedName>
        <fullName evidence="16">TonB-dependent receptor</fullName>
    </recommendedName>
</protein>
<dbReference type="Pfam" id="PF00593">
    <property type="entry name" value="TonB_dep_Rec_b-barrel"/>
    <property type="match status" value="1"/>
</dbReference>
<dbReference type="InterPro" id="IPR039426">
    <property type="entry name" value="TonB-dep_rcpt-like"/>
</dbReference>
<dbReference type="GO" id="GO:0009279">
    <property type="term" value="C:cell outer membrane"/>
    <property type="evidence" value="ECO:0007669"/>
    <property type="project" value="UniProtKB-SubCell"/>
</dbReference>
<keyword evidence="9 10" id="KW-0998">Cell outer membrane</keyword>
<comment type="similarity">
    <text evidence="10 11">Belongs to the TonB-dependent receptor family.</text>
</comment>
<keyword evidence="5" id="KW-0732">Signal</keyword>
<evidence type="ECO:0000259" key="12">
    <source>
        <dbReference type="Pfam" id="PF00593"/>
    </source>
</evidence>
<evidence type="ECO:0008006" key="16">
    <source>
        <dbReference type="Google" id="ProtNLM"/>
    </source>
</evidence>
<comment type="caution">
    <text evidence="14">The sequence shown here is derived from an EMBL/GenBank/DDBJ whole genome shotgun (WGS) entry which is preliminary data.</text>
</comment>
<evidence type="ECO:0000256" key="5">
    <source>
        <dbReference type="ARBA" id="ARBA00022729"/>
    </source>
</evidence>
<dbReference type="SUPFAM" id="SSF56935">
    <property type="entry name" value="Porins"/>
    <property type="match status" value="1"/>
</dbReference>
<dbReference type="PANTHER" id="PTHR30069:SF53">
    <property type="entry name" value="COLICIN I RECEPTOR-RELATED"/>
    <property type="match status" value="1"/>
</dbReference>
<keyword evidence="7 11" id="KW-0798">TonB box</keyword>
<dbReference type="Pfam" id="PF07715">
    <property type="entry name" value="Plug"/>
    <property type="match status" value="1"/>
</dbReference>
<evidence type="ECO:0000256" key="3">
    <source>
        <dbReference type="ARBA" id="ARBA00022452"/>
    </source>
</evidence>